<dbReference type="OrthoDB" id="9806424at2"/>
<comment type="caution">
    <text evidence="5">The sequence shown here is derived from an EMBL/GenBank/DDBJ whole genome shotgun (WGS) entry which is preliminary data.</text>
</comment>
<keyword evidence="6" id="KW-1185">Reference proteome</keyword>
<reference evidence="5 6" key="1">
    <citation type="submission" date="2019-03" db="EMBL/GenBank/DDBJ databases">
        <title>Genomic Encyclopedia of Type Strains, Phase IV (KMG-IV): sequencing the most valuable type-strain genomes for metagenomic binning, comparative biology and taxonomic classification.</title>
        <authorList>
            <person name="Goeker M."/>
        </authorList>
    </citation>
    <scope>NUCLEOTIDE SEQUENCE [LARGE SCALE GENOMIC DNA]</scope>
    <source>
        <strain evidence="5 6">DSM 25903</strain>
    </source>
</reference>
<dbReference type="Proteomes" id="UP000295122">
    <property type="component" value="Unassembled WGS sequence"/>
</dbReference>
<evidence type="ECO:0000256" key="2">
    <source>
        <dbReference type="ARBA" id="ARBA00022801"/>
    </source>
</evidence>
<dbReference type="SMART" id="SM00475">
    <property type="entry name" value="53EXOc"/>
    <property type="match status" value="1"/>
</dbReference>
<dbReference type="RefSeq" id="WP_133771658.1">
    <property type="nucleotide sequence ID" value="NZ_SNZR01000013.1"/>
</dbReference>
<dbReference type="GO" id="GO:0017108">
    <property type="term" value="F:5'-flap endonuclease activity"/>
    <property type="evidence" value="ECO:0007669"/>
    <property type="project" value="InterPro"/>
</dbReference>
<dbReference type="CDD" id="cd09898">
    <property type="entry name" value="H3TH_53EXO"/>
    <property type="match status" value="1"/>
</dbReference>
<dbReference type="EMBL" id="SNZR01000013">
    <property type="protein sequence ID" value="TDR90342.1"/>
    <property type="molecule type" value="Genomic_DNA"/>
</dbReference>
<keyword evidence="5" id="KW-0269">Exonuclease</keyword>
<dbReference type="CDD" id="cd09859">
    <property type="entry name" value="PIN_53EXO"/>
    <property type="match status" value="1"/>
</dbReference>
<evidence type="ECO:0000256" key="3">
    <source>
        <dbReference type="ARBA" id="ARBA00023125"/>
    </source>
</evidence>
<dbReference type="GO" id="GO:0008409">
    <property type="term" value="F:5'-3' exonuclease activity"/>
    <property type="evidence" value="ECO:0007669"/>
    <property type="project" value="InterPro"/>
</dbReference>
<dbReference type="Gene3D" id="3.40.50.1010">
    <property type="entry name" value="5'-nuclease"/>
    <property type="match status" value="1"/>
</dbReference>
<keyword evidence="3" id="KW-0238">DNA-binding</keyword>
<dbReference type="AlphaFoldDB" id="A0A4R7BYJ2"/>
<dbReference type="InterPro" id="IPR036279">
    <property type="entry name" value="5-3_exonuclease_C_sf"/>
</dbReference>
<evidence type="ECO:0000259" key="4">
    <source>
        <dbReference type="SMART" id="SM00475"/>
    </source>
</evidence>
<dbReference type="InterPro" id="IPR002421">
    <property type="entry name" value="5-3_exonuclease"/>
</dbReference>
<dbReference type="GO" id="GO:0003677">
    <property type="term" value="F:DNA binding"/>
    <property type="evidence" value="ECO:0007669"/>
    <property type="project" value="UniProtKB-KW"/>
</dbReference>
<evidence type="ECO:0000256" key="1">
    <source>
        <dbReference type="ARBA" id="ARBA00022722"/>
    </source>
</evidence>
<dbReference type="GO" id="GO:0033567">
    <property type="term" value="P:DNA replication, Okazaki fragment processing"/>
    <property type="evidence" value="ECO:0007669"/>
    <property type="project" value="InterPro"/>
</dbReference>
<protein>
    <submittedName>
        <fullName evidence="5">5'-3' exonuclease</fullName>
    </submittedName>
</protein>
<dbReference type="InterPro" id="IPR029060">
    <property type="entry name" value="PIN-like_dom_sf"/>
</dbReference>
<dbReference type="Pfam" id="PF02739">
    <property type="entry name" value="5_3_exonuc_N"/>
    <property type="match status" value="1"/>
</dbReference>
<dbReference type="Pfam" id="PF01367">
    <property type="entry name" value="5_3_exonuc"/>
    <property type="match status" value="1"/>
</dbReference>
<dbReference type="PANTHER" id="PTHR42646">
    <property type="entry name" value="FLAP ENDONUCLEASE XNI"/>
    <property type="match status" value="1"/>
</dbReference>
<feature type="domain" description="5'-3' exonuclease" evidence="4">
    <location>
        <begin position="5"/>
        <end position="286"/>
    </location>
</feature>
<keyword evidence="1" id="KW-0540">Nuclease</keyword>
<dbReference type="SMART" id="SM00279">
    <property type="entry name" value="HhH2"/>
    <property type="match status" value="1"/>
</dbReference>
<evidence type="ECO:0000313" key="5">
    <source>
        <dbReference type="EMBL" id="TDR90342.1"/>
    </source>
</evidence>
<sequence>MNALRPTDDLFLVDASSFIHRDYHSSKLQDQAYNVNDRGEPIGAVKRFAERLFWWRKRGAHNRVPTHMGMVFDAGRRNWRHEIYPAYKAGRPPLDDDLHVQMPLMRVAAEAMGICAVEETGYEADDLIATYALTAVEQDASCLIISGDKDLLQLVRPGVQVFDPQCGVEGYPGYRPARLFGHDEVVEKFGVPPDLVIDVQGLAGDPGDGVPGVPGIGIKTAAKLVAEFGSLAAVLAAAPEKAAAKKPAAMWVKVAANADLALTSRCLVSLDCCVDYSTPIEAMLLEPFEHDRAIAFAEEIGLPSIVRMLEKDRDYAERRAAA</sequence>
<keyword evidence="2" id="KW-0378">Hydrolase</keyword>
<proteinExistence type="predicted"/>
<dbReference type="SUPFAM" id="SSF47807">
    <property type="entry name" value="5' to 3' exonuclease, C-terminal subdomain"/>
    <property type="match status" value="1"/>
</dbReference>
<evidence type="ECO:0000313" key="6">
    <source>
        <dbReference type="Proteomes" id="UP000295122"/>
    </source>
</evidence>
<dbReference type="Gene3D" id="1.10.150.20">
    <property type="entry name" value="5' to 3' exonuclease, C-terminal subdomain"/>
    <property type="match status" value="1"/>
</dbReference>
<dbReference type="InterPro" id="IPR038969">
    <property type="entry name" value="FEN"/>
</dbReference>
<dbReference type="InterPro" id="IPR020046">
    <property type="entry name" value="5-3_exonucl_a-hlix_arch_N"/>
</dbReference>
<organism evidence="5 6">
    <name type="scientific">Enterovirga rhinocerotis</name>
    <dbReference type="NCBI Taxonomy" id="1339210"/>
    <lineage>
        <taxon>Bacteria</taxon>
        <taxon>Pseudomonadati</taxon>
        <taxon>Pseudomonadota</taxon>
        <taxon>Alphaproteobacteria</taxon>
        <taxon>Hyphomicrobiales</taxon>
        <taxon>Methylobacteriaceae</taxon>
        <taxon>Enterovirga</taxon>
    </lineage>
</organism>
<dbReference type="SUPFAM" id="SSF88723">
    <property type="entry name" value="PIN domain-like"/>
    <property type="match status" value="1"/>
</dbReference>
<dbReference type="InterPro" id="IPR020045">
    <property type="entry name" value="DNA_polI_H3TH"/>
</dbReference>
<dbReference type="InterPro" id="IPR008918">
    <property type="entry name" value="HhH2"/>
</dbReference>
<dbReference type="PANTHER" id="PTHR42646:SF2">
    <property type="entry name" value="5'-3' EXONUCLEASE FAMILY PROTEIN"/>
    <property type="match status" value="1"/>
</dbReference>
<accession>A0A4R7BYJ2</accession>
<name>A0A4R7BYJ2_9HYPH</name>
<gene>
    <name evidence="5" type="ORF">EV668_3193</name>
</gene>